<dbReference type="Proteomes" id="UP001139104">
    <property type="component" value="Unassembled WGS sequence"/>
</dbReference>
<comment type="caution">
    <text evidence="2">The sequence shown here is derived from an EMBL/GenBank/DDBJ whole genome shotgun (WGS) entry which is preliminary data.</text>
</comment>
<keyword evidence="1" id="KW-0732">Signal</keyword>
<feature type="signal peptide" evidence="1">
    <location>
        <begin position="1"/>
        <end position="20"/>
    </location>
</feature>
<accession>A0ABS9ZAY7</accession>
<sequence length="109" mass="12265">MQNLSFLSKALALAAFAAFAASPAAATVRTAQGQTYWSGDPGQVDPGAYWSGGQDHFDPHHYLSWYGGDPQDYQMTVYSTHRGAARCVWRERVINTYWDFQHPYVRVCD</sequence>
<dbReference type="EMBL" id="JAIVFP010000001">
    <property type="protein sequence ID" value="MCI4684864.1"/>
    <property type="molecule type" value="Genomic_DNA"/>
</dbReference>
<protein>
    <submittedName>
        <fullName evidence="2">Uncharacterized protein</fullName>
    </submittedName>
</protein>
<organism evidence="2 3">
    <name type="scientific">Candidatus Rhodoblastus alkanivorans</name>
    <dbReference type="NCBI Taxonomy" id="2954117"/>
    <lineage>
        <taxon>Bacteria</taxon>
        <taxon>Pseudomonadati</taxon>
        <taxon>Pseudomonadota</taxon>
        <taxon>Alphaproteobacteria</taxon>
        <taxon>Hyphomicrobiales</taxon>
        <taxon>Rhodoblastaceae</taxon>
        <taxon>Rhodoblastus</taxon>
    </lineage>
</organism>
<dbReference type="RefSeq" id="WP_243068741.1">
    <property type="nucleotide sequence ID" value="NZ_JAIVFK010000022.1"/>
</dbReference>
<name>A0ABS9ZAY7_9HYPH</name>
<evidence type="ECO:0000256" key="1">
    <source>
        <dbReference type="SAM" id="SignalP"/>
    </source>
</evidence>
<proteinExistence type="predicted"/>
<keyword evidence="3" id="KW-1185">Reference proteome</keyword>
<evidence type="ECO:0000313" key="2">
    <source>
        <dbReference type="EMBL" id="MCI4684864.1"/>
    </source>
</evidence>
<evidence type="ECO:0000313" key="3">
    <source>
        <dbReference type="Proteomes" id="UP001139104"/>
    </source>
</evidence>
<feature type="chain" id="PRO_5047332014" evidence="1">
    <location>
        <begin position="21"/>
        <end position="109"/>
    </location>
</feature>
<reference evidence="2" key="1">
    <citation type="journal article" date="2022" name="ISME J.">
        <title>Identification of active gaseous-alkane degraders at natural gas seeps.</title>
        <authorList>
            <person name="Farhan Ul Haque M."/>
            <person name="Hernandez M."/>
            <person name="Crombie A.T."/>
            <person name="Murrell J.C."/>
        </authorList>
    </citation>
    <scope>NUCLEOTIDE SEQUENCE</scope>
    <source>
        <strain evidence="2">PC2</strain>
    </source>
</reference>
<gene>
    <name evidence="2" type="ORF">K2U94_19175</name>
</gene>